<evidence type="ECO:0000313" key="2">
    <source>
        <dbReference type="Proteomes" id="UP001428341"/>
    </source>
</evidence>
<dbReference type="Proteomes" id="UP001428341">
    <property type="component" value="Unassembled WGS sequence"/>
</dbReference>
<evidence type="ECO:0008006" key="3">
    <source>
        <dbReference type="Google" id="ProtNLM"/>
    </source>
</evidence>
<name>A0AAP0QRA2_9ROSI</name>
<organism evidence="1 2">
    <name type="scientific">Citrus x changshan-huyou</name>
    <dbReference type="NCBI Taxonomy" id="2935761"/>
    <lineage>
        <taxon>Eukaryota</taxon>
        <taxon>Viridiplantae</taxon>
        <taxon>Streptophyta</taxon>
        <taxon>Embryophyta</taxon>
        <taxon>Tracheophyta</taxon>
        <taxon>Spermatophyta</taxon>
        <taxon>Magnoliopsida</taxon>
        <taxon>eudicotyledons</taxon>
        <taxon>Gunneridae</taxon>
        <taxon>Pentapetalae</taxon>
        <taxon>rosids</taxon>
        <taxon>malvids</taxon>
        <taxon>Sapindales</taxon>
        <taxon>Rutaceae</taxon>
        <taxon>Aurantioideae</taxon>
        <taxon>Citrus</taxon>
    </lineage>
</organism>
<protein>
    <recommendedName>
        <fullName evidence="3">Transposase</fullName>
    </recommendedName>
</protein>
<evidence type="ECO:0000313" key="1">
    <source>
        <dbReference type="EMBL" id="KAK9208975.1"/>
    </source>
</evidence>
<sequence>MSRKLNTQEPLVLASQAQQAYYVRGIKDPTWSTVIETELSTQEPFVYLAIMGKKSNGLVTIGNTLDQYMINYNNNDDARTSRADNIALDILLPMQHKKSEAQQQNVRNKRKGRGKAKGIPKGKNIEVEIYAGRIITTEAVREISVIFHECISGPWITFSEYPQEAFDILFGNFKNVGFAYACTEEELKEVVRKYVKSCYPDRMSELRNGMFEKHKSLGERYAHDPDCVPPTVWRQMVDKWMNKNWKLDELGVKPDPIDCFRKFHVKRNGDWASDHAKELHENMESLYQSEGAEKSSLAIYRQVMGPPKKCRVMGWGGMKPNDVCRSLDEGNETK</sequence>
<reference evidence="1 2" key="1">
    <citation type="submission" date="2024-05" db="EMBL/GenBank/DDBJ databases">
        <title>Haplotype-resolved chromosome-level genome assembly of Huyou (Citrus changshanensis).</title>
        <authorList>
            <person name="Miao C."/>
            <person name="Chen W."/>
            <person name="Wu Y."/>
            <person name="Wang L."/>
            <person name="Zhao S."/>
            <person name="Grierson D."/>
            <person name="Xu C."/>
            <person name="Chen K."/>
        </authorList>
    </citation>
    <scope>NUCLEOTIDE SEQUENCE [LARGE SCALE GENOMIC DNA]</scope>
    <source>
        <strain evidence="1">01-14</strain>
        <tissue evidence="1">Leaf</tissue>
    </source>
</reference>
<accession>A0AAP0QRA2</accession>
<dbReference type="AlphaFoldDB" id="A0AAP0QRA2"/>
<proteinExistence type="predicted"/>
<gene>
    <name evidence="1" type="ORF">WN944_001336</name>
</gene>
<dbReference type="EMBL" id="JBCGBO010000004">
    <property type="protein sequence ID" value="KAK9208975.1"/>
    <property type="molecule type" value="Genomic_DNA"/>
</dbReference>
<comment type="caution">
    <text evidence="1">The sequence shown here is derived from an EMBL/GenBank/DDBJ whole genome shotgun (WGS) entry which is preliminary data.</text>
</comment>
<keyword evidence="2" id="KW-1185">Reference proteome</keyword>